<dbReference type="Proteomes" id="UP000004221">
    <property type="component" value="Unassembled WGS sequence"/>
</dbReference>
<organism evidence="2 3">
    <name type="scientific">Nitrolancea hollandica Lb</name>
    <dbReference type="NCBI Taxonomy" id="1129897"/>
    <lineage>
        <taxon>Bacteria</taxon>
        <taxon>Pseudomonadati</taxon>
        <taxon>Thermomicrobiota</taxon>
        <taxon>Thermomicrobia</taxon>
        <taxon>Sphaerobacterales</taxon>
        <taxon>Sphaerobacterineae</taxon>
        <taxon>Sphaerobacteraceae</taxon>
        <taxon>Nitrolancea</taxon>
    </lineage>
</organism>
<proteinExistence type="predicted"/>
<evidence type="ECO:0000313" key="2">
    <source>
        <dbReference type="EMBL" id="CCF84589.1"/>
    </source>
</evidence>
<evidence type="ECO:0000313" key="3">
    <source>
        <dbReference type="Proteomes" id="UP000004221"/>
    </source>
</evidence>
<comment type="caution">
    <text evidence="2">The sequence shown here is derived from an EMBL/GenBank/DDBJ whole genome shotgun (WGS) entry which is preliminary data.</text>
</comment>
<dbReference type="AlphaFoldDB" id="I4EIS7"/>
<keyword evidence="3" id="KW-1185">Reference proteome</keyword>
<keyword evidence="1" id="KW-0812">Transmembrane</keyword>
<name>I4EIS7_9BACT</name>
<keyword evidence="1" id="KW-0472">Membrane</keyword>
<keyword evidence="1" id="KW-1133">Transmembrane helix</keyword>
<sequence>MTFSGVIELAGKVVDATGVAIIVVGVLLSTWQYLTRWRL</sequence>
<feature type="transmembrane region" description="Helical" evidence="1">
    <location>
        <begin position="16"/>
        <end position="34"/>
    </location>
</feature>
<reference evidence="2 3" key="1">
    <citation type="journal article" date="2012" name="ISME J.">
        <title>Nitrification expanded: discovery, physiology and genomics of a nitrite-oxidizing bacterium from the phylum Chloroflexi.</title>
        <authorList>
            <person name="Sorokin D.Y."/>
            <person name="Lucker S."/>
            <person name="Vejmelkova D."/>
            <person name="Kostrikina N.A."/>
            <person name="Kleerebezem R."/>
            <person name="Rijpstra W.I."/>
            <person name="Damste J.S."/>
            <person name="Le Paslier D."/>
            <person name="Muyzer G."/>
            <person name="Wagner M."/>
            <person name="van Loosdrecht M.C."/>
            <person name="Daims H."/>
        </authorList>
    </citation>
    <scope>NUCLEOTIDE SEQUENCE [LARGE SCALE GENOMIC DNA]</scope>
    <source>
        <strain evidence="3">none</strain>
    </source>
</reference>
<protein>
    <submittedName>
        <fullName evidence="2">Uncharacterized protein</fullName>
    </submittedName>
</protein>
<accession>I4EIS7</accession>
<dbReference type="EMBL" id="CAGS01000292">
    <property type="protein sequence ID" value="CCF84589.1"/>
    <property type="molecule type" value="Genomic_DNA"/>
</dbReference>
<gene>
    <name evidence="2" type="ORF">NITHO_3610002</name>
</gene>
<evidence type="ECO:0000256" key="1">
    <source>
        <dbReference type="SAM" id="Phobius"/>
    </source>
</evidence>